<keyword evidence="2 8" id="KW-0328">Glycosyltransferase</keyword>
<dbReference type="PANTHER" id="PTHR43630:SF1">
    <property type="entry name" value="POLY-BETA-1,6-N-ACETYL-D-GLUCOSAMINE SYNTHASE"/>
    <property type="match status" value="1"/>
</dbReference>
<reference evidence="9" key="2">
    <citation type="journal article" date="2019" name="Int. J. Syst. Evol. Microbiol.">
        <title>The Global Catalogue of Microorganisms (GCM) 10K type strain sequencing project: providing services to taxonomists for standard genome sequencing and annotation.</title>
        <authorList>
            <consortium name="The Broad Institute Genomics Platform"/>
            <consortium name="The Broad Institute Genome Sequencing Center for Infectious Disease"/>
            <person name="Wu L."/>
            <person name="Ma J."/>
        </authorList>
    </citation>
    <scope>NUCLEOTIDE SEQUENCE [LARGE SCALE GENOMIC DNA]</scope>
    <source>
        <strain evidence="9">CCM 7756</strain>
    </source>
</reference>
<organism evidence="8 9">
    <name type="scientific">Salinicoccus sesuvii</name>
    <dbReference type="NCBI Taxonomy" id="868281"/>
    <lineage>
        <taxon>Bacteria</taxon>
        <taxon>Bacillati</taxon>
        <taxon>Bacillota</taxon>
        <taxon>Bacilli</taxon>
        <taxon>Bacillales</taxon>
        <taxon>Staphylococcaceae</taxon>
        <taxon>Salinicoccus</taxon>
    </lineage>
</organism>
<feature type="transmembrane region" description="Helical" evidence="4">
    <location>
        <begin position="241"/>
        <end position="259"/>
    </location>
</feature>
<dbReference type="InterPro" id="IPR001173">
    <property type="entry name" value="Glyco_trans_2-like"/>
</dbReference>
<reference evidence="8" key="3">
    <citation type="submission" date="2024-09" db="EMBL/GenBank/DDBJ databases">
        <authorList>
            <person name="Sun Q."/>
            <person name="Mori K."/>
        </authorList>
    </citation>
    <scope>NUCLEOTIDE SEQUENCE</scope>
    <source>
        <strain evidence="8">CCM 7756</strain>
    </source>
</reference>
<evidence type="ECO:0000256" key="4">
    <source>
        <dbReference type="SAM" id="Phobius"/>
    </source>
</evidence>
<dbReference type="EMBL" id="JBHRVQ010000001">
    <property type="protein sequence ID" value="MFC3389591.1"/>
    <property type="molecule type" value="Genomic_DNA"/>
</dbReference>
<sequence length="470" mass="54241">MDWQNIGLILGWIILIYVLFITVFYIVMMAFAYQALSKRKLLDDEMLDDDLRTNLFTKPVSILVPAYNEEAGIVESLHSLINLRYPESEIVVIDDGSKDSTAETVIEAFSMERIYPEIIQHIETKKVNRVYQSRLHPKVFMIMKENGGKADALNTGINLARYPYFCSIDGDSILDENSLLKVMRPIIASDGKVVAAGGNVRIANGNDIHFGSLVERQLTRRPVVMMQIIEYLRAFMLGRIFLSRFNMVLIISGAFSVFSKRTVIAAGGYTPGVIGEDMELVVKVHEHLRRTKSDERIEFVPEPVCWTEAPTSLRVLRRQRRRWSQGLIESLWRHKHMTLNPKYGRIGLFAFPYFWLFEGLGALIELGGYIYILVSFFLGDLYVEMALLLMLALILYGSIFSSFSLLLEAWTTKNYTRPRTILIMVLLALLETFWYRPLTLFWRIEGIYNFMRKRHDWGKMERQGLGRNKG</sequence>
<dbReference type="Proteomes" id="UP001595637">
    <property type="component" value="Unassembled WGS sequence"/>
</dbReference>
<comment type="caution">
    <text evidence="8">The sequence shown here is derived from an EMBL/GenBank/DDBJ whole genome shotgun (WGS) entry which is preliminary data.</text>
</comment>
<evidence type="ECO:0000256" key="2">
    <source>
        <dbReference type="ARBA" id="ARBA00022676"/>
    </source>
</evidence>
<dbReference type="EC" id="2.4.-.-" evidence="8"/>
<evidence type="ECO:0000256" key="3">
    <source>
        <dbReference type="ARBA" id="ARBA00022679"/>
    </source>
</evidence>
<dbReference type="PANTHER" id="PTHR43630">
    <property type="entry name" value="POLY-BETA-1,6-N-ACETYL-D-GLUCOSAMINE SYNTHASE"/>
    <property type="match status" value="1"/>
</dbReference>
<evidence type="ECO:0000313" key="9">
    <source>
        <dbReference type="Proteomes" id="UP001595637"/>
    </source>
</evidence>
<dbReference type="EMBL" id="JBHRVQ010000001">
    <property type="protein sequence ID" value="MFC3386998.1"/>
    <property type="molecule type" value="Genomic_DNA"/>
</dbReference>
<name>A0ABV7N7K7_9STAP</name>
<feature type="transmembrane region" description="Helical" evidence="4">
    <location>
        <begin position="386"/>
        <end position="407"/>
    </location>
</feature>
<dbReference type="CDD" id="cd06423">
    <property type="entry name" value="CESA_like"/>
    <property type="match status" value="1"/>
</dbReference>
<keyword evidence="4" id="KW-1133">Transmembrane helix</keyword>
<gene>
    <name evidence="6" type="ORF">ACFOEO_00065</name>
    <name evidence="7" type="ORF">ACFOEO_13355</name>
    <name evidence="8" type="ORF">ACFOEO_13500</name>
</gene>
<accession>A0ABV7N7K7</accession>
<dbReference type="SUPFAM" id="SSF53448">
    <property type="entry name" value="Nucleotide-diphospho-sugar transferases"/>
    <property type="match status" value="1"/>
</dbReference>
<feature type="transmembrane region" description="Helical" evidence="4">
    <location>
        <begin position="6"/>
        <end position="33"/>
    </location>
</feature>
<feature type="domain" description="Glycosyltransferase 2-like" evidence="5">
    <location>
        <begin position="61"/>
        <end position="214"/>
    </location>
</feature>
<dbReference type="Gene3D" id="3.90.550.10">
    <property type="entry name" value="Spore Coat Polysaccharide Biosynthesis Protein SpsA, Chain A"/>
    <property type="match status" value="1"/>
</dbReference>
<keyword evidence="9" id="KW-1185">Reference proteome</keyword>
<dbReference type="RefSeq" id="WP_380650411.1">
    <property type="nucleotide sequence ID" value="NZ_JBHRVQ010000001.1"/>
</dbReference>
<evidence type="ECO:0000256" key="1">
    <source>
        <dbReference type="ARBA" id="ARBA00006739"/>
    </source>
</evidence>
<proteinExistence type="inferred from homology"/>
<feature type="transmembrane region" description="Helical" evidence="4">
    <location>
        <begin position="353"/>
        <end position="374"/>
    </location>
</feature>
<dbReference type="Pfam" id="PF00535">
    <property type="entry name" value="Glycos_transf_2"/>
    <property type="match status" value="1"/>
</dbReference>
<dbReference type="InterPro" id="IPR029044">
    <property type="entry name" value="Nucleotide-diphossugar_trans"/>
</dbReference>
<evidence type="ECO:0000313" key="8">
    <source>
        <dbReference type="EMBL" id="MFC3389591.1"/>
    </source>
</evidence>
<evidence type="ECO:0000313" key="7">
    <source>
        <dbReference type="EMBL" id="MFC3389563.1"/>
    </source>
</evidence>
<protein>
    <submittedName>
        <fullName evidence="8">Glycosyltransferase</fullName>
        <ecNumber evidence="8">2.4.-.-</ecNumber>
    </submittedName>
</protein>
<dbReference type="EMBL" id="JBHRVQ010000001">
    <property type="protein sequence ID" value="MFC3389563.1"/>
    <property type="molecule type" value="Genomic_DNA"/>
</dbReference>
<comment type="similarity">
    <text evidence="1">Belongs to the glycosyltransferase 2 family.</text>
</comment>
<dbReference type="GO" id="GO:0016757">
    <property type="term" value="F:glycosyltransferase activity"/>
    <property type="evidence" value="ECO:0007669"/>
    <property type="project" value="UniProtKB-KW"/>
</dbReference>
<feature type="transmembrane region" description="Helical" evidence="4">
    <location>
        <begin position="419"/>
        <end position="444"/>
    </location>
</feature>
<keyword evidence="4" id="KW-0472">Membrane</keyword>
<keyword evidence="4" id="KW-0812">Transmembrane</keyword>
<evidence type="ECO:0000259" key="5">
    <source>
        <dbReference type="Pfam" id="PF00535"/>
    </source>
</evidence>
<reference evidence="8" key="1">
    <citation type="journal article" date="2014" name="Int. J. Syst. Evol. Microbiol.">
        <title>Complete genome of a new Firmicutes species belonging to the dominant human colonic microbiota ('Ruminococcus bicirculans') reveals two chromosomes and a selective capacity to utilize plant glucans.</title>
        <authorList>
            <consortium name="NISC Comparative Sequencing Program"/>
            <person name="Wegmann U."/>
            <person name="Louis P."/>
            <person name="Goesmann A."/>
            <person name="Henrissat B."/>
            <person name="Duncan S.H."/>
            <person name="Flint H.J."/>
        </authorList>
    </citation>
    <scope>NUCLEOTIDE SEQUENCE</scope>
    <source>
        <strain evidence="8">CCM 7756</strain>
    </source>
</reference>
<keyword evidence="3 8" id="KW-0808">Transferase</keyword>
<evidence type="ECO:0000313" key="6">
    <source>
        <dbReference type="EMBL" id="MFC3386998.1"/>
    </source>
</evidence>